<organism evidence="1 2">
    <name type="scientific">Flavobacterium oreochromis</name>
    <dbReference type="NCBI Taxonomy" id="2906078"/>
    <lineage>
        <taxon>Bacteria</taxon>
        <taxon>Pseudomonadati</taxon>
        <taxon>Bacteroidota</taxon>
        <taxon>Flavobacteriia</taxon>
        <taxon>Flavobacteriales</taxon>
        <taxon>Flavobacteriaceae</taxon>
        <taxon>Flavobacterium</taxon>
    </lineage>
</organism>
<evidence type="ECO:0000313" key="2">
    <source>
        <dbReference type="Proteomes" id="UP001621706"/>
    </source>
</evidence>
<name>A0ABW8PA01_9FLAO</name>
<protein>
    <submittedName>
        <fullName evidence="1">Uncharacterized protein</fullName>
    </submittedName>
</protein>
<sequence>MKFTLLIVIFSLLLRPVVPVFSYVINYDHISRVLCENKNKPQLECNGKCYLKKQMAKESEEEKPLQKDTKQIKIENEILFFYSFLNDSKSLKPIFKPHKNISIYINLYNFLLENYIFHPPLFRKAFTAKYLLVL</sequence>
<proteinExistence type="predicted"/>
<gene>
    <name evidence="1" type="ORF">V3I07_10810</name>
</gene>
<reference evidence="1 2" key="1">
    <citation type="submission" date="2024-02" db="EMBL/GenBank/DDBJ databases">
        <title>Comparative Genomic Analysis of Flavobacterium Species Causing Columnaris Disease of Freshwater Fish in Thailand: Insights into Virulence and Resistance Mechanisms.</title>
        <authorList>
            <person name="Nguyen D."/>
            <person name="Chokmangmeepisarn P."/>
            <person name="Khianchaikhan K."/>
            <person name="Morishita M."/>
            <person name="Bunnoy A."/>
            <person name="Rodkhum C."/>
        </authorList>
    </citation>
    <scope>NUCLEOTIDE SEQUENCE [LARGE SCALE GENOMIC DNA]</scope>
    <source>
        <strain evidence="1 2">CNRT2201</strain>
    </source>
</reference>
<comment type="caution">
    <text evidence="1">The sequence shown here is derived from an EMBL/GenBank/DDBJ whole genome shotgun (WGS) entry which is preliminary data.</text>
</comment>
<dbReference type="Proteomes" id="UP001621706">
    <property type="component" value="Unassembled WGS sequence"/>
</dbReference>
<evidence type="ECO:0000313" key="1">
    <source>
        <dbReference type="EMBL" id="MFK7001387.1"/>
    </source>
</evidence>
<dbReference type="RefSeq" id="WP_123895738.1">
    <property type="nucleotide sequence ID" value="NZ_JAZGZP010000015.1"/>
</dbReference>
<dbReference type="EMBL" id="JAZGZP010000015">
    <property type="protein sequence ID" value="MFK7001387.1"/>
    <property type="molecule type" value="Genomic_DNA"/>
</dbReference>
<accession>A0ABW8PA01</accession>
<keyword evidence="2" id="KW-1185">Reference proteome</keyword>